<evidence type="ECO:0008006" key="3">
    <source>
        <dbReference type="Google" id="ProtNLM"/>
    </source>
</evidence>
<evidence type="ECO:0000313" key="2">
    <source>
        <dbReference type="Proteomes" id="UP000002139"/>
    </source>
</evidence>
<dbReference type="KEGG" id="scl:sce4739"/>
<name>A9FEM8_SORC5</name>
<dbReference type="Proteomes" id="UP000002139">
    <property type="component" value="Chromosome"/>
</dbReference>
<dbReference type="STRING" id="448385.sce4739"/>
<dbReference type="RefSeq" id="WP_012237371.1">
    <property type="nucleotide sequence ID" value="NC_010162.1"/>
</dbReference>
<keyword evidence="2" id="KW-1185">Reference proteome</keyword>
<sequence>MSASTDIVTALDVALHVAAALESIGCEYFIGGSLASSLQGEPRATNDIDLVVAMMPHRVRAFAEQLGPDFEVDQDMLRDALTRGSCANIFYLPMVTKIDIFAIGASQYDEIEFSRRRKVRVRASGEELWVKAQDEAAGKLRSQ</sequence>
<dbReference type="AlphaFoldDB" id="A9FEM8"/>
<dbReference type="EMBL" id="AM746676">
    <property type="protein sequence ID" value="CAN94902.1"/>
    <property type="molecule type" value="Genomic_DNA"/>
</dbReference>
<gene>
    <name evidence="1" type="ordered locus">sce4739</name>
</gene>
<organism evidence="1 2">
    <name type="scientific">Sorangium cellulosum (strain So ce56)</name>
    <name type="common">Polyangium cellulosum (strain So ce56)</name>
    <dbReference type="NCBI Taxonomy" id="448385"/>
    <lineage>
        <taxon>Bacteria</taxon>
        <taxon>Pseudomonadati</taxon>
        <taxon>Myxococcota</taxon>
        <taxon>Polyangia</taxon>
        <taxon>Polyangiales</taxon>
        <taxon>Polyangiaceae</taxon>
        <taxon>Sorangium</taxon>
    </lineage>
</organism>
<evidence type="ECO:0000313" key="1">
    <source>
        <dbReference type="EMBL" id="CAN94902.1"/>
    </source>
</evidence>
<dbReference type="InterPro" id="IPR043519">
    <property type="entry name" value="NT_sf"/>
</dbReference>
<dbReference type="HOGENOM" id="CLU_1804925_0_0_7"/>
<protein>
    <recommendedName>
        <fullName evidence="3">Polymerase nucleotidyl transferase domain-containing protein</fullName>
    </recommendedName>
</protein>
<reference evidence="1 2" key="1">
    <citation type="journal article" date="2007" name="Nat. Biotechnol.">
        <title>Complete genome sequence of the myxobacterium Sorangium cellulosum.</title>
        <authorList>
            <person name="Schneiker S."/>
            <person name="Perlova O."/>
            <person name="Kaiser O."/>
            <person name="Gerth K."/>
            <person name="Alici A."/>
            <person name="Altmeyer M.O."/>
            <person name="Bartels D."/>
            <person name="Bekel T."/>
            <person name="Beyer S."/>
            <person name="Bode E."/>
            <person name="Bode H.B."/>
            <person name="Bolten C.J."/>
            <person name="Choudhuri J.V."/>
            <person name="Doss S."/>
            <person name="Elnakady Y.A."/>
            <person name="Frank B."/>
            <person name="Gaigalat L."/>
            <person name="Goesmann A."/>
            <person name="Groeger C."/>
            <person name="Gross F."/>
            <person name="Jelsbak L."/>
            <person name="Jelsbak L."/>
            <person name="Kalinowski J."/>
            <person name="Kegler C."/>
            <person name="Knauber T."/>
            <person name="Konietzny S."/>
            <person name="Kopp M."/>
            <person name="Krause L."/>
            <person name="Krug D."/>
            <person name="Linke B."/>
            <person name="Mahmud T."/>
            <person name="Martinez-Arias R."/>
            <person name="McHardy A.C."/>
            <person name="Merai M."/>
            <person name="Meyer F."/>
            <person name="Mormann S."/>
            <person name="Munoz-Dorado J."/>
            <person name="Perez J."/>
            <person name="Pradella S."/>
            <person name="Rachid S."/>
            <person name="Raddatz G."/>
            <person name="Rosenau F."/>
            <person name="Rueckert C."/>
            <person name="Sasse F."/>
            <person name="Scharfe M."/>
            <person name="Schuster S.C."/>
            <person name="Suen G."/>
            <person name="Treuner-Lange A."/>
            <person name="Velicer G.J."/>
            <person name="Vorholter F.-J."/>
            <person name="Weissman K.J."/>
            <person name="Welch R.D."/>
            <person name="Wenzel S.C."/>
            <person name="Whitworth D.E."/>
            <person name="Wilhelm S."/>
            <person name="Wittmann C."/>
            <person name="Bloecker H."/>
            <person name="Puehler A."/>
            <person name="Mueller R."/>
        </authorList>
    </citation>
    <scope>NUCLEOTIDE SEQUENCE [LARGE SCALE GENOMIC DNA]</scope>
    <source>
        <strain evidence="2">So ce56</strain>
    </source>
</reference>
<dbReference type="BioCyc" id="SCEL448385:SCE_RS24330-MONOMER"/>
<dbReference type="SUPFAM" id="SSF81301">
    <property type="entry name" value="Nucleotidyltransferase"/>
    <property type="match status" value="1"/>
</dbReference>
<dbReference type="Gene3D" id="3.30.460.40">
    <property type="match status" value="1"/>
</dbReference>
<proteinExistence type="predicted"/>
<accession>A9FEM8</accession>